<proteinExistence type="predicted"/>
<reference evidence="2 3" key="1">
    <citation type="submission" date="2024-04" db="EMBL/GenBank/DDBJ databases">
        <authorList>
            <person name="Rising A."/>
            <person name="Reimegard J."/>
            <person name="Sonavane S."/>
            <person name="Akerstrom W."/>
            <person name="Nylinder S."/>
            <person name="Hedman E."/>
            <person name="Kallberg Y."/>
        </authorList>
    </citation>
    <scope>NUCLEOTIDE SEQUENCE [LARGE SCALE GENOMIC DNA]</scope>
</reference>
<evidence type="ECO:0000313" key="2">
    <source>
        <dbReference type="EMBL" id="CAL1297550.1"/>
    </source>
</evidence>
<feature type="region of interest" description="Disordered" evidence="1">
    <location>
        <begin position="395"/>
        <end position="420"/>
    </location>
</feature>
<name>A0AAV2BMR5_9ARAC</name>
<dbReference type="Proteomes" id="UP001497382">
    <property type="component" value="Unassembled WGS sequence"/>
</dbReference>
<dbReference type="InterPro" id="IPR025048">
    <property type="entry name" value="DUF3987"/>
</dbReference>
<accession>A0AAV2BMR5</accession>
<protein>
    <submittedName>
        <fullName evidence="2">Uncharacterized protein</fullName>
    </submittedName>
</protein>
<evidence type="ECO:0000313" key="3">
    <source>
        <dbReference type="Proteomes" id="UP001497382"/>
    </source>
</evidence>
<keyword evidence="3" id="KW-1185">Reference proteome</keyword>
<organism evidence="2 3">
    <name type="scientific">Larinioides sclopetarius</name>
    <dbReference type="NCBI Taxonomy" id="280406"/>
    <lineage>
        <taxon>Eukaryota</taxon>
        <taxon>Metazoa</taxon>
        <taxon>Ecdysozoa</taxon>
        <taxon>Arthropoda</taxon>
        <taxon>Chelicerata</taxon>
        <taxon>Arachnida</taxon>
        <taxon>Araneae</taxon>
        <taxon>Araneomorphae</taxon>
        <taxon>Entelegynae</taxon>
        <taxon>Araneoidea</taxon>
        <taxon>Araneidae</taxon>
        <taxon>Larinioides</taxon>
    </lineage>
</organism>
<sequence length="653" mass="72988">MTASTVTPKEFGRRFRKALSVPFLLNQVCSTNIKDFVTSYAASLGCTEKSFFFPLLSCAASCMGTECGIQLATHWLEPPIIWTLVISPRSLQRIDVAEHLKLQLLRAQNEAWVLDKDEDSKDHLKKFLFDIFTLSQLQDMLRLSNGHGLAIYNSTRALYKNLLQPEDADILLRLHSGLAWFSDSRVSRGTLTKTRVNFAIVSTPSAVHQTLTGTPNFQELFHQCFLTPCSEESHVKFGQISEISEEEKLREIFVSLLKLHCHGGPLIYRLSAEAKEKFSQIHDELTDKAKQMARKSAHKVFQPALAYLGRLSCVLHVLDNIIDAINYKIPVSRLTWNTEISATTVWQARELLGHIVEQRHALMEPTTIEVTQQKVQPAAIQIVDGHHVQRTPQLMSSPRGLFSPNNINRTPPIPNTSPRLPSSFSFNNARRNLMNNRVRPVLPRTYPTHNAGVQPVISSVSSAGLPVAKEPNPPFNPIISNCETLSNSSLNSELKLPSTLSVSVSEEADSAQPMLLSRAPFTSVQDMSEEEFLSTHKGSVKKLLKLGVSEISPSRCVQLKLTPDPTASDESQKYTPSFARSFLKRIEMLGFGICEGPKNGNLRHFVFKKKKFSALGDEQKKILNELNISEAEYNKCFTSVAAQNQNGKLVCLE</sequence>
<comment type="caution">
    <text evidence="2">The sequence shown here is derived from an EMBL/GenBank/DDBJ whole genome shotgun (WGS) entry which is preliminary data.</text>
</comment>
<dbReference type="Pfam" id="PF13148">
    <property type="entry name" value="DUF3987"/>
    <property type="match status" value="1"/>
</dbReference>
<evidence type="ECO:0000256" key="1">
    <source>
        <dbReference type="SAM" id="MobiDB-lite"/>
    </source>
</evidence>
<dbReference type="AlphaFoldDB" id="A0AAV2BMR5"/>
<dbReference type="EMBL" id="CAXIEN010000429">
    <property type="protein sequence ID" value="CAL1297550.1"/>
    <property type="molecule type" value="Genomic_DNA"/>
</dbReference>
<gene>
    <name evidence="2" type="ORF">LARSCL_LOCUS20363</name>
</gene>